<evidence type="ECO:0000313" key="4">
    <source>
        <dbReference type="Proteomes" id="UP000261540"/>
    </source>
</evidence>
<dbReference type="Ensembl" id="ENSPKIT00000015420.1">
    <property type="protein sequence ID" value="ENSPKIP00000034505.1"/>
    <property type="gene ID" value="ENSPKIG00000013802.1"/>
</dbReference>
<evidence type="ECO:0000256" key="2">
    <source>
        <dbReference type="SAM" id="MobiDB-lite"/>
    </source>
</evidence>
<dbReference type="KEGG" id="pki:111835510"/>
<dbReference type="Pfam" id="PF04177">
    <property type="entry name" value="TAP42"/>
    <property type="match status" value="1"/>
</dbReference>
<dbReference type="Proteomes" id="UP000261540">
    <property type="component" value="Unplaced"/>
</dbReference>
<reference evidence="3" key="2">
    <citation type="submission" date="2025-09" db="UniProtKB">
        <authorList>
            <consortium name="Ensembl"/>
        </authorList>
    </citation>
    <scope>IDENTIFICATION</scope>
</reference>
<keyword evidence="4" id="KW-1185">Reference proteome</keyword>
<comment type="similarity">
    <text evidence="1">Belongs to the IGBP1/TAP42 family.</text>
</comment>
<dbReference type="GO" id="GO:0005829">
    <property type="term" value="C:cytosol"/>
    <property type="evidence" value="ECO:0007669"/>
    <property type="project" value="TreeGrafter"/>
</dbReference>
<proteinExistence type="inferred from homology"/>
<dbReference type="AlphaFoldDB" id="A0A3B3SVV9"/>
<dbReference type="InterPro" id="IPR038511">
    <property type="entry name" value="TAP42/TAP46-like_sf"/>
</dbReference>
<dbReference type="Gene3D" id="1.25.40.540">
    <property type="entry name" value="TAP42-like family"/>
    <property type="match status" value="1"/>
</dbReference>
<organism evidence="3 4">
    <name type="scientific">Paramormyrops kingsleyae</name>
    <dbReference type="NCBI Taxonomy" id="1676925"/>
    <lineage>
        <taxon>Eukaryota</taxon>
        <taxon>Metazoa</taxon>
        <taxon>Chordata</taxon>
        <taxon>Craniata</taxon>
        <taxon>Vertebrata</taxon>
        <taxon>Euteleostomi</taxon>
        <taxon>Actinopterygii</taxon>
        <taxon>Neopterygii</taxon>
        <taxon>Teleostei</taxon>
        <taxon>Osteoglossocephala</taxon>
        <taxon>Osteoglossomorpha</taxon>
        <taxon>Osteoglossiformes</taxon>
        <taxon>Mormyridae</taxon>
        <taxon>Paramormyrops</taxon>
    </lineage>
</organism>
<dbReference type="GeneTree" id="ENSGT00390000002414"/>
<feature type="compositionally biased region" description="Basic and acidic residues" evidence="2">
    <location>
        <begin position="320"/>
        <end position="349"/>
    </location>
</feature>
<dbReference type="InterPro" id="IPR007304">
    <property type="entry name" value="TAP46-like"/>
</dbReference>
<dbReference type="FunFam" id="1.25.40.540:FF:000003">
    <property type="entry name" value="Immunoglobulin (CD79A)-binding protein 1"/>
    <property type="match status" value="1"/>
</dbReference>
<evidence type="ECO:0000256" key="1">
    <source>
        <dbReference type="ARBA" id="ARBA00034730"/>
    </source>
</evidence>
<protein>
    <submittedName>
        <fullName evidence="3">Immunoglobulin (CD79A) binding protein 1</fullName>
    </submittedName>
</protein>
<dbReference type="GeneID" id="111835510"/>
<dbReference type="STRING" id="1676925.ENSPKIP00000034505"/>
<dbReference type="GO" id="GO:0051721">
    <property type="term" value="F:protein phosphatase 2A binding"/>
    <property type="evidence" value="ECO:0007669"/>
    <property type="project" value="TreeGrafter"/>
</dbReference>
<name>A0A3B3SVV9_9TELE</name>
<dbReference type="CTD" id="3476"/>
<feature type="region of interest" description="Disordered" evidence="2">
    <location>
        <begin position="300"/>
        <end position="362"/>
    </location>
</feature>
<dbReference type="PANTHER" id="PTHR10933">
    <property type="entry name" value="IMMUNOGLOBULIN-BINDING PROTEIN 1"/>
    <property type="match status" value="1"/>
</dbReference>
<dbReference type="OrthoDB" id="10261753at2759"/>
<evidence type="ECO:0000313" key="3">
    <source>
        <dbReference type="Ensembl" id="ENSPKIP00000034505.1"/>
    </source>
</evidence>
<feature type="compositionally biased region" description="Basic residues" evidence="2">
    <location>
        <begin position="350"/>
        <end position="362"/>
    </location>
</feature>
<sequence length="362" mass="41745">MKMAAAEECSEIQNTDLESQKVPEMLDRGWKLFEEVDTTNQPTGSNSVQVKVKRGIQLLEEVTRMVAQLDLFSRNEELEEIATTDLKYLMLPALLGALTMKQVNLAKRLEQVQKAKVYFLDFLRRCKDYNIVKFELPKTNDNSADSLEEEGKGPISAPTIQPPNLIAMATQRQAKIERYKQKKETEAKLSEIKSAVESGHADDEMVRDFYILNLRKWITIALEEIESIDQEIEILKQMDFLKQEKVPQGMGTAEPLQSHQRPRMKPFILTKDAVQARVFGAGYPSLPTMTVDDWYEQHRKRGALPDQGIPRSAADIDSEEREKEEKERQIENDDEEALQKARDWDNWKDTHRRGYGNRKNMG</sequence>
<dbReference type="PANTHER" id="PTHR10933:SF9">
    <property type="entry name" value="IMMUNOGLOBULIN-BINDING PROTEIN 1"/>
    <property type="match status" value="1"/>
</dbReference>
<accession>A0A3B3SVV9</accession>
<reference evidence="3" key="1">
    <citation type="submission" date="2025-08" db="UniProtKB">
        <authorList>
            <consortium name="Ensembl"/>
        </authorList>
    </citation>
    <scope>IDENTIFICATION</scope>
</reference>
<dbReference type="GO" id="GO:0009966">
    <property type="term" value="P:regulation of signal transduction"/>
    <property type="evidence" value="ECO:0007669"/>
    <property type="project" value="InterPro"/>
</dbReference>
<dbReference type="RefSeq" id="XP_023651696.1">
    <property type="nucleotide sequence ID" value="XM_023795928.2"/>
</dbReference>
<feature type="region of interest" description="Disordered" evidence="2">
    <location>
        <begin position="142"/>
        <end position="161"/>
    </location>
</feature>
<dbReference type="GO" id="GO:0035303">
    <property type="term" value="P:regulation of dephosphorylation"/>
    <property type="evidence" value="ECO:0007669"/>
    <property type="project" value="TreeGrafter"/>
</dbReference>